<evidence type="ECO:0000256" key="1">
    <source>
        <dbReference type="SAM" id="MobiDB-lite"/>
    </source>
</evidence>
<protein>
    <submittedName>
        <fullName evidence="2">Uncharacterized protein</fullName>
    </submittedName>
</protein>
<dbReference type="AlphaFoldDB" id="A0A084Q9L7"/>
<feature type="compositionally biased region" description="Polar residues" evidence="1">
    <location>
        <begin position="553"/>
        <end position="562"/>
    </location>
</feature>
<proteinExistence type="predicted"/>
<feature type="compositionally biased region" description="Low complexity" evidence="1">
    <location>
        <begin position="662"/>
        <end position="674"/>
    </location>
</feature>
<sequence>MPCQSPSTTPRFPSSLSLFLLPLPPFLSTPPHLYLSSALFIPVTHYFLVVPVSSRVKTLAGRLRHFQDRGLSTSSSGYLRLRSSTRHSIVATPSAPLADAHDPTCACSLPHDDKERRSREQQRRPSHCDTRFFFLPYPTSPHVRLRERVVPPDKQLPRQTDRLGPPHRRLRLRLCVPPSLGAPTLNDTDAVRLRINFFNPLSNPALLAVAQGYQSPLKRSPAGDTTRSEVAFTLLLVMLPFQPVAVARPRISRSFSQPTTPEPRDLGEAQPPSPPKQRFRLKRRNASHLQAPTQQFLASVASADIPVPSIEEPPVVDEDMADSQSPGISFRSDGEIINLSPRSSHRKVSSRPKTPMPALIPCVVPSGYPDWSIESSLSSLESSPDYESSRPSTARSTQTSASLFSRFSLTSEELSQCVSPDFEQPERFGSLLSANDANRTIRGPSNQVKPRRAPWTRPMSQHLWFTYLMYLQDPKVTPFRIGKSGIPPHGVCLRVAREAKRSWKGSNPQSVEHRSGSATPTLRAPAAYIQWPHTCASTRAHLRDLCRASAGVTSRGHQNLVHSPTPFGKAASRLRNRRASPGRSPSVFSALDMTKALAVSTSDSMQLQGPIAQLTRSQPESFTEPFPLLDNPLAAPSIASPDFAASNLRLRSPFAAKSYGPSSSLTISTSLRSSPESQRQAQTMGPRRSLRSPVRLTRSRSNTQKRRDKQPWPEPRRPRRPSLGSDMWTDPSTEGGQDVIAVPPLPSLSSTTPSTFDNIAPRTNIQELFESQRPSRPVRGHAHAASLGGPIDIPPRLGSPFSFRSSSFSFPNRLSSPLHSDFDVARRPYATVQQPSEINAATANTSLASRLAYIDERLKDLRRRDQPRRRSESPL</sequence>
<reference evidence="2 3" key="1">
    <citation type="journal article" date="2014" name="BMC Genomics">
        <title>Comparative genome sequencing reveals chemotype-specific gene clusters in the toxigenic black mold Stachybotrys.</title>
        <authorList>
            <person name="Semeiks J."/>
            <person name="Borek D."/>
            <person name="Otwinowski Z."/>
            <person name="Grishin N.V."/>
        </authorList>
    </citation>
    <scope>NUCLEOTIDE SEQUENCE [LARGE SCALE GENOMIC DNA]</scope>
    <source>
        <strain evidence="2 3">IBT 40285</strain>
    </source>
</reference>
<dbReference type="STRING" id="1283841.A0A084Q9L7"/>
<dbReference type="OrthoDB" id="419770at2759"/>
<feature type="region of interest" description="Disordered" evidence="1">
    <location>
        <begin position="771"/>
        <end position="791"/>
    </location>
</feature>
<feature type="region of interest" description="Disordered" evidence="1">
    <location>
        <begin position="609"/>
        <end position="628"/>
    </location>
</feature>
<feature type="region of interest" description="Disordered" evidence="1">
    <location>
        <begin position="553"/>
        <end position="587"/>
    </location>
</feature>
<evidence type="ECO:0000313" key="3">
    <source>
        <dbReference type="Proteomes" id="UP000028524"/>
    </source>
</evidence>
<name>A0A084Q9L7_STAC4</name>
<evidence type="ECO:0000313" key="2">
    <source>
        <dbReference type="EMBL" id="KFA60652.1"/>
    </source>
</evidence>
<feature type="region of interest" description="Disordered" evidence="1">
    <location>
        <begin position="252"/>
        <end position="278"/>
    </location>
</feature>
<accession>A0A084Q9L7</accession>
<feature type="region of interest" description="Disordered" evidence="1">
    <location>
        <begin position="655"/>
        <end position="759"/>
    </location>
</feature>
<organism evidence="2 3">
    <name type="scientific">Stachybotrys chlorohalonatus (strain IBT 40285)</name>
    <dbReference type="NCBI Taxonomy" id="1283841"/>
    <lineage>
        <taxon>Eukaryota</taxon>
        <taxon>Fungi</taxon>
        <taxon>Dikarya</taxon>
        <taxon>Ascomycota</taxon>
        <taxon>Pezizomycotina</taxon>
        <taxon>Sordariomycetes</taxon>
        <taxon>Hypocreomycetidae</taxon>
        <taxon>Hypocreales</taxon>
        <taxon>Stachybotryaceae</taxon>
        <taxon>Stachybotrys</taxon>
    </lineage>
</organism>
<dbReference type="HOGENOM" id="CLU_012261_0_0_1"/>
<dbReference type="EMBL" id="KL660900">
    <property type="protein sequence ID" value="KFA60652.1"/>
    <property type="molecule type" value="Genomic_DNA"/>
</dbReference>
<feature type="region of interest" description="Disordered" evidence="1">
    <location>
        <begin position="312"/>
        <end position="354"/>
    </location>
</feature>
<dbReference type="InParanoid" id="A0A084Q9L7"/>
<keyword evidence="3" id="KW-1185">Reference proteome</keyword>
<gene>
    <name evidence="2" type="ORF">S40285_07354</name>
</gene>
<dbReference type="Proteomes" id="UP000028524">
    <property type="component" value="Unassembled WGS sequence"/>
</dbReference>
<dbReference type="OMA" id="QILNMPF"/>